<organism evidence="1 2">
    <name type="scientific">Cotesia glomerata</name>
    <name type="common">Lepidopteran parasitic wasp</name>
    <name type="synonym">Apanteles glomeratus</name>
    <dbReference type="NCBI Taxonomy" id="32391"/>
    <lineage>
        <taxon>Eukaryota</taxon>
        <taxon>Metazoa</taxon>
        <taxon>Ecdysozoa</taxon>
        <taxon>Arthropoda</taxon>
        <taxon>Hexapoda</taxon>
        <taxon>Insecta</taxon>
        <taxon>Pterygota</taxon>
        <taxon>Neoptera</taxon>
        <taxon>Endopterygota</taxon>
        <taxon>Hymenoptera</taxon>
        <taxon>Apocrita</taxon>
        <taxon>Ichneumonoidea</taxon>
        <taxon>Braconidae</taxon>
        <taxon>Microgastrinae</taxon>
        <taxon>Cotesia</taxon>
    </lineage>
</organism>
<evidence type="ECO:0000313" key="1">
    <source>
        <dbReference type="EMBL" id="KAH0547311.1"/>
    </source>
</evidence>
<proteinExistence type="predicted"/>
<accession>A0AAV7IB64</accession>
<name>A0AAV7IB64_COTGL</name>
<reference evidence="1 2" key="1">
    <citation type="journal article" date="2021" name="J. Hered.">
        <title>A chromosome-level genome assembly of the parasitoid wasp, Cotesia glomerata (Hymenoptera: Braconidae).</title>
        <authorList>
            <person name="Pinto B.J."/>
            <person name="Weis J.J."/>
            <person name="Gamble T."/>
            <person name="Ode P.J."/>
            <person name="Paul R."/>
            <person name="Zaspel J.M."/>
        </authorList>
    </citation>
    <scope>NUCLEOTIDE SEQUENCE [LARGE SCALE GENOMIC DNA]</scope>
    <source>
        <strain evidence="1">CgM1</strain>
    </source>
</reference>
<dbReference type="EMBL" id="JAHXZJ010002237">
    <property type="protein sequence ID" value="KAH0547311.1"/>
    <property type="molecule type" value="Genomic_DNA"/>
</dbReference>
<dbReference type="Proteomes" id="UP000826195">
    <property type="component" value="Unassembled WGS sequence"/>
</dbReference>
<comment type="caution">
    <text evidence="1">The sequence shown here is derived from an EMBL/GenBank/DDBJ whole genome shotgun (WGS) entry which is preliminary data.</text>
</comment>
<dbReference type="AlphaFoldDB" id="A0AAV7IB64"/>
<keyword evidence="2" id="KW-1185">Reference proteome</keyword>
<gene>
    <name evidence="1" type="ORF">KQX54_018634</name>
</gene>
<protein>
    <submittedName>
        <fullName evidence="1">Uncharacterized protein</fullName>
    </submittedName>
</protein>
<sequence>MTSNIQPNVCVAFQPRDKSDRVGAYLPGKASNKQSCPSSLVSGSFCPGTGVLCKNDQANGNRFAGRFVQLTIGFGLAVVDWDHFSGIDAVQQGARVTQDSEAEGGSGCWVVKDEARVTNQEHISW</sequence>
<evidence type="ECO:0000313" key="2">
    <source>
        <dbReference type="Proteomes" id="UP000826195"/>
    </source>
</evidence>